<proteinExistence type="predicted"/>
<accession>A0A2I2KZE3</accession>
<protein>
    <submittedName>
        <fullName evidence="2">Uncharacterized protein</fullName>
    </submittedName>
</protein>
<dbReference type="AlphaFoldDB" id="A0A2I2KZE3"/>
<gene>
    <name evidence="2" type="ORF">FRACA_60028</name>
</gene>
<dbReference type="Proteomes" id="UP000234331">
    <property type="component" value="Unassembled WGS sequence"/>
</dbReference>
<evidence type="ECO:0000256" key="1">
    <source>
        <dbReference type="SAM" id="MobiDB-lite"/>
    </source>
</evidence>
<feature type="compositionally biased region" description="Basic and acidic residues" evidence="1">
    <location>
        <begin position="101"/>
        <end position="112"/>
    </location>
</feature>
<feature type="region of interest" description="Disordered" evidence="1">
    <location>
        <begin position="1"/>
        <end position="29"/>
    </location>
</feature>
<reference evidence="2 3" key="1">
    <citation type="submission" date="2017-06" db="EMBL/GenBank/DDBJ databases">
        <authorList>
            <person name="Kim H.J."/>
            <person name="Triplett B.A."/>
        </authorList>
    </citation>
    <scope>NUCLEOTIDE SEQUENCE [LARGE SCALE GENOMIC DNA]</scope>
    <source>
        <strain evidence="2">FRACA_ARgP5</strain>
    </source>
</reference>
<dbReference type="EMBL" id="FZMO01000525">
    <property type="protein sequence ID" value="SNQ51042.1"/>
    <property type="molecule type" value="Genomic_DNA"/>
</dbReference>
<evidence type="ECO:0000313" key="3">
    <source>
        <dbReference type="Proteomes" id="UP000234331"/>
    </source>
</evidence>
<name>A0A2I2KZE3_9ACTN</name>
<sequence length="112" mass="12332">MFKTRQTGLERITGSRANQPVPAGRRPDDLFMHDASMLRRRSAERGDDVPGAISAMVGSNRARRPEAHETYRGPGRYGWATSTGRNPFPVAPIAFESPSEGPDHRGLRETTA</sequence>
<organism evidence="2 3">
    <name type="scientific">Frankia canadensis</name>
    <dbReference type="NCBI Taxonomy" id="1836972"/>
    <lineage>
        <taxon>Bacteria</taxon>
        <taxon>Bacillati</taxon>
        <taxon>Actinomycetota</taxon>
        <taxon>Actinomycetes</taxon>
        <taxon>Frankiales</taxon>
        <taxon>Frankiaceae</taxon>
        <taxon>Frankia</taxon>
    </lineage>
</organism>
<keyword evidence="3" id="KW-1185">Reference proteome</keyword>
<evidence type="ECO:0000313" key="2">
    <source>
        <dbReference type="EMBL" id="SNQ51042.1"/>
    </source>
</evidence>
<feature type="region of interest" description="Disordered" evidence="1">
    <location>
        <begin position="58"/>
        <end position="112"/>
    </location>
</feature>